<evidence type="ECO:0000256" key="6">
    <source>
        <dbReference type="ARBA" id="ARBA00039231"/>
    </source>
</evidence>
<feature type="compositionally biased region" description="Basic and acidic residues" evidence="7">
    <location>
        <begin position="677"/>
        <end position="688"/>
    </location>
</feature>
<organism evidence="8 9">
    <name type="scientific">Clavispora lusitaniae</name>
    <name type="common">Candida lusitaniae</name>
    <dbReference type="NCBI Taxonomy" id="36911"/>
    <lineage>
        <taxon>Eukaryota</taxon>
        <taxon>Fungi</taxon>
        <taxon>Dikarya</taxon>
        <taxon>Ascomycota</taxon>
        <taxon>Saccharomycotina</taxon>
        <taxon>Pichiomycetes</taxon>
        <taxon>Metschnikowiaceae</taxon>
        <taxon>Clavispora</taxon>
    </lineage>
</organism>
<dbReference type="CDD" id="cd23270">
    <property type="entry name" value="YPP1"/>
    <property type="match status" value="1"/>
</dbReference>
<keyword evidence="4" id="KW-0254">Endocytosis</keyword>
<dbReference type="GO" id="GO:0006897">
    <property type="term" value="P:endocytosis"/>
    <property type="evidence" value="ECO:0007669"/>
    <property type="project" value="UniProtKB-KW"/>
</dbReference>
<protein>
    <recommendedName>
        <fullName evidence="6">Cargo-transport protein YPP1</fullName>
    </recommendedName>
</protein>
<evidence type="ECO:0000313" key="8">
    <source>
        <dbReference type="EMBL" id="OVF03990.1"/>
    </source>
</evidence>
<dbReference type="InterPro" id="IPR051722">
    <property type="entry name" value="Endocytosis_PI4K-reg_protein"/>
</dbReference>
<evidence type="ECO:0000256" key="7">
    <source>
        <dbReference type="SAM" id="MobiDB-lite"/>
    </source>
</evidence>
<evidence type="ECO:0000256" key="1">
    <source>
        <dbReference type="ARBA" id="ARBA00002550"/>
    </source>
</evidence>
<evidence type="ECO:0000313" key="9">
    <source>
        <dbReference type="Proteomes" id="UP000195602"/>
    </source>
</evidence>
<feature type="compositionally biased region" description="Basic and acidic residues" evidence="7">
    <location>
        <begin position="569"/>
        <end position="580"/>
    </location>
</feature>
<feature type="compositionally biased region" description="Polar residues" evidence="7">
    <location>
        <begin position="745"/>
        <end position="754"/>
    </location>
</feature>
<evidence type="ECO:0000256" key="3">
    <source>
        <dbReference type="ARBA" id="ARBA00004463"/>
    </source>
</evidence>
<name>A0AA91SZE3_CLALS</name>
<evidence type="ECO:0000256" key="2">
    <source>
        <dbReference type="ARBA" id="ARBA00004413"/>
    </source>
</evidence>
<evidence type="ECO:0000256" key="5">
    <source>
        <dbReference type="ARBA" id="ARBA00038251"/>
    </source>
</evidence>
<dbReference type="AlphaFoldDB" id="A0AA91SZE3"/>
<dbReference type="InterPro" id="IPR011990">
    <property type="entry name" value="TPR-like_helical_dom_sf"/>
</dbReference>
<evidence type="ECO:0000256" key="4">
    <source>
        <dbReference type="ARBA" id="ARBA00022583"/>
    </source>
</evidence>
<dbReference type="Gene3D" id="1.25.40.10">
    <property type="entry name" value="Tetratricopeptide repeat domain"/>
    <property type="match status" value="1"/>
</dbReference>
<comment type="subcellular location">
    <subcellularLocation>
        <location evidence="2">Cell membrane</location>
        <topology evidence="2">Peripheral membrane protein</topology>
        <orientation evidence="2">Cytoplasmic side</orientation>
    </subcellularLocation>
    <subcellularLocation>
        <location evidence="3">Cytoplasmic granule</location>
    </subcellularLocation>
</comment>
<gene>
    <name evidence="8" type="ORF">A9F13_30g00154</name>
</gene>
<dbReference type="EMBL" id="LYUB02000030">
    <property type="protein sequence ID" value="OVF03990.1"/>
    <property type="molecule type" value="Genomic_DNA"/>
</dbReference>
<dbReference type="SUPFAM" id="SSF48452">
    <property type="entry name" value="TPR-like"/>
    <property type="match status" value="1"/>
</dbReference>
<feature type="region of interest" description="Disordered" evidence="7">
    <location>
        <begin position="730"/>
        <end position="756"/>
    </location>
</feature>
<dbReference type="Proteomes" id="UP000195602">
    <property type="component" value="Unassembled WGS sequence"/>
</dbReference>
<accession>A0AA91SZE3</accession>
<sequence length="937" mass="106242">MSIEAFSDDKYMSMLALGSFPRNVADFKDSQVLLQQIMYVDYELQSLLYHDFGGLLLSKISPSTCDEKIFDKVSQLITFINTIGSSASFQGRRYEEELFYTVVSAHLYNLNSEPEKVHNILEQFRFDQTNRSVTIAQQEFIAYLTARYFVMSGISSHSSAKHWNQFLVQLQKYGSKNSTAANLWITKIFQNVLSHLSADGASPLTFRDLLSQEFSDNANAFVGVCNYAMRPESAKYIAKEFRPDYAEFLTELLRGKIKQHVDFPDASSDNGALEEFVESLYGTLNEISDDRKIMNKLLPPKLSKSFLLNSFEKSYQSRVVLSNYIQTLIDLKEYDEALAAFKTYCSYVQMEQGQLGGNVTNILEVIDVYSTCMSHFNPARSIASDIKATKMRFKYNSVETVVNVLEASKTKLLMYLDIFANVAGLTYDEGSSELSGNDLSFLYHRYNPTLFSGESSMLVKIISKAWYSIGEYTQYLATYACPNIERMSVNVNATRQYYKNALVVNPTGNVKYLTSYALALAHGNLLKSAARLCKFILKRYPDSFKIWNLLVLITSATEQQSALSDENPESDHISFLEHPENGNGNGKEQKHLSDSEKFAEDALNIAGIFIKKNNSTGASLDADIKHAILQLKMTQFAVLESKHGVEYVLEQIVEVFALFQELFSDVDIIGKDDKSAAKDDAADLENKRSGRWSHRPSVIDPVKDLKKAIKEKSSVADHLPKLSLSSFESGGRLKEKHAHKDVMTAQKNRNGASNDQKEGARILQRLYLWAASIYLKIESFDEAEQCIVEAETVAPPNVETFTFLGLLTSQSREFLSLQEFERSLESLDSSEQTFSKSTYCLTLLGMCKLLIKDNDKSNSFFVSKKDFHAGLMRLKNYLEAFSASYPYGYNCSELWYYLSIIYETFDDKQLCSEALWRCVELEKCRPVRSYQSCEDLN</sequence>
<reference evidence="8 9" key="1">
    <citation type="submission" date="2017-04" db="EMBL/GenBank/DDBJ databases">
        <title>Draft genome of the yeast Clavispora lusitaniae type strain CBS 6936.</title>
        <authorList>
            <person name="Durrens P."/>
            <person name="Klopp C."/>
            <person name="Biteau N."/>
            <person name="Fitton-Ouhabi V."/>
            <person name="Dementhon K."/>
            <person name="Accoceberry I."/>
            <person name="Sherman D.J."/>
            <person name="Noel T."/>
        </authorList>
    </citation>
    <scope>NUCLEOTIDE SEQUENCE [LARGE SCALE GENOMIC DNA]</scope>
    <source>
        <strain evidence="8 9">CBS 6936</strain>
    </source>
</reference>
<feature type="region of interest" description="Disordered" evidence="7">
    <location>
        <begin position="563"/>
        <end position="592"/>
    </location>
</feature>
<comment type="similarity">
    <text evidence="5">Belongs to the YPP1 family.</text>
</comment>
<dbReference type="PANTHER" id="PTHR23083">
    <property type="entry name" value="TETRATRICOPEPTIDE REPEAT PROTEIN, TPR"/>
    <property type="match status" value="1"/>
</dbReference>
<comment type="caution">
    <text evidence="8">The sequence shown here is derived from an EMBL/GenBank/DDBJ whole genome shotgun (WGS) entry which is preliminary data.</text>
</comment>
<dbReference type="KEGG" id="clus:A9F13_30g00154"/>
<proteinExistence type="inferred from homology"/>
<dbReference type="PANTHER" id="PTHR23083:SF464">
    <property type="entry name" value="TETRATRICOPEPTIDE REPEAT DOMAIN 7, ISOFORM A"/>
    <property type="match status" value="1"/>
</dbReference>
<dbReference type="GO" id="GO:0005886">
    <property type="term" value="C:plasma membrane"/>
    <property type="evidence" value="ECO:0007669"/>
    <property type="project" value="UniProtKB-SubCell"/>
</dbReference>
<comment type="function">
    <text evidence="1">Involved in endocytosis.</text>
</comment>
<feature type="region of interest" description="Disordered" evidence="7">
    <location>
        <begin position="677"/>
        <end position="697"/>
    </location>
</feature>